<dbReference type="Gene3D" id="3.90.180.10">
    <property type="entry name" value="Medium-chain alcohol dehydrogenases, catalytic domain"/>
    <property type="match status" value="1"/>
</dbReference>
<dbReference type="SUPFAM" id="SSF51735">
    <property type="entry name" value="NAD(P)-binding Rossmann-fold domains"/>
    <property type="match status" value="2"/>
</dbReference>
<dbReference type="InterPro" id="IPR002364">
    <property type="entry name" value="Quin_OxRdtase/zeta-crystal_CS"/>
</dbReference>
<keyword evidence="3" id="KW-1185">Reference proteome</keyword>
<name>A0ABR0LQY4_9PEZI</name>
<dbReference type="EMBL" id="JAVRRA010016423">
    <property type="protein sequence ID" value="KAK5202078.1"/>
    <property type="molecule type" value="Genomic_DNA"/>
</dbReference>
<organism evidence="2 3">
    <name type="scientific">Cryomyces antarcticus</name>
    <dbReference type="NCBI Taxonomy" id="329879"/>
    <lineage>
        <taxon>Eukaryota</taxon>
        <taxon>Fungi</taxon>
        <taxon>Dikarya</taxon>
        <taxon>Ascomycota</taxon>
        <taxon>Pezizomycotina</taxon>
        <taxon>Dothideomycetes</taxon>
        <taxon>Dothideomycetes incertae sedis</taxon>
        <taxon>Cryomyces</taxon>
    </lineage>
</organism>
<dbReference type="InterPro" id="IPR036291">
    <property type="entry name" value="NAD(P)-bd_dom_sf"/>
</dbReference>
<dbReference type="InterPro" id="IPR013149">
    <property type="entry name" value="ADH-like_C"/>
</dbReference>
<dbReference type="Proteomes" id="UP001357485">
    <property type="component" value="Unassembled WGS sequence"/>
</dbReference>
<reference evidence="2 3" key="1">
    <citation type="submission" date="2023-08" db="EMBL/GenBank/DDBJ databases">
        <title>Black Yeasts Isolated from many extreme environments.</title>
        <authorList>
            <person name="Coleine C."/>
            <person name="Stajich J.E."/>
            <person name="Selbmann L."/>
        </authorList>
    </citation>
    <scope>NUCLEOTIDE SEQUENCE [LARGE SCALE GENOMIC DNA]</scope>
    <source>
        <strain evidence="2 3">CCFEE 536</strain>
    </source>
</reference>
<dbReference type="PANTHER" id="PTHR43677:SF4">
    <property type="entry name" value="QUINONE OXIDOREDUCTASE-LIKE PROTEIN 2"/>
    <property type="match status" value="1"/>
</dbReference>
<evidence type="ECO:0000259" key="1">
    <source>
        <dbReference type="SMART" id="SM00829"/>
    </source>
</evidence>
<evidence type="ECO:0000313" key="3">
    <source>
        <dbReference type="Proteomes" id="UP001357485"/>
    </source>
</evidence>
<sequence>MFDSGVYLAISSAQRKSILRNDTAGEAACSKVTVVTGGGRGIGLALARGCVEVGGNVAVLDALPNAHADFEEMKADFPDSKIEYYHRSVDLDQILRLGGGRFRPYRLMVVRANIQEGDWALIHGAAGGVGLAAVQVAKAKGANVIATATAARNIAVLKSFGADHVIDYMATPAWEKEVMKLTGDHGADVVFDPVGTISQSLKCAAFNARLVPIGFVGGIIESIKVNRILLKNVSVAGLHWGAYVQHDPKTIPKVWAGLFELIEQGKFRATVFEPEDGRPYRGLEDVGRAIKTLEDKASWGKVVVELEHEGQSKL</sequence>
<dbReference type="PANTHER" id="PTHR43677">
    <property type="entry name" value="SHORT-CHAIN DEHYDROGENASE/REDUCTASE"/>
    <property type="match status" value="1"/>
</dbReference>
<comment type="caution">
    <text evidence="2">The sequence shown here is derived from an EMBL/GenBank/DDBJ whole genome shotgun (WGS) entry which is preliminary data.</text>
</comment>
<dbReference type="PROSITE" id="PS01162">
    <property type="entry name" value="QOR_ZETA_CRYSTAL"/>
    <property type="match status" value="1"/>
</dbReference>
<dbReference type="Gene3D" id="3.40.50.720">
    <property type="entry name" value="NAD(P)-binding Rossmann-like Domain"/>
    <property type="match status" value="1"/>
</dbReference>
<dbReference type="SMART" id="SM00829">
    <property type="entry name" value="PKS_ER"/>
    <property type="match status" value="1"/>
</dbReference>
<evidence type="ECO:0000313" key="2">
    <source>
        <dbReference type="EMBL" id="KAK5202078.1"/>
    </source>
</evidence>
<feature type="domain" description="Enoyl reductase (ER)" evidence="1">
    <location>
        <begin position="39"/>
        <end position="304"/>
    </location>
</feature>
<accession>A0ABR0LQY4</accession>
<protein>
    <recommendedName>
        <fullName evidence="1">Enoyl reductase (ER) domain-containing protein</fullName>
    </recommendedName>
</protein>
<gene>
    <name evidence="2" type="ORF">LTR16_000469</name>
</gene>
<dbReference type="Pfam" id="PF00107">
    <property type="entry name" value="ADH_zinc_N"/>
    <property type="match status" value="1"/>
</dbReference>
<proteinExistence type="predicted"/>
<dbReference type="InterPro" id="IPR051397">
    <property type="entry name" value="Zn-ADH-like_protein"/>
</dbReference>
<dbReference type="InterPro" id="IPR020843">
    <property type="entry name" value="ER"/>
</dbReference>